<dbReference type="RefSeq" id="WP_128493464.1">
    <property type="nucleotide sequence ID" value="NZ_RZNB01000001.1"/>
</dbReference>
<sequence>MTERDDDSDGLIVTPDGRYIVVRGRLWRRTDPRLDPERRAELVSELMSARRAKKEARAAGDRDRAEAARRRVDAAKVALGERGPVWWDDGAPDETRRMAENTRYAEWFASVEDPGD</sequence>
<organism evidence="1 2">
    <name type="scientific">Labedella phragmitis</name>
    <dbReference type="NCBI Taxonomy" id="2498849"/>
    <lineage>
        <taxon>Bacteria</taxon>
        <taxon>Bacillati</taxon>
        <taxon>Actinomycetota</taxon>
        <taxon>Actinomycetes</taxon>
        <taxon>Micrococcales</taxon>
        <taxon>Microbacteriaceae</taxon>
        <taxon>Labedella</taxon>
    </lineage>
</organism>
<dbReference type="AlphaFoldDB" id="A0A444PXL2"/>
<evidence type="ECO:0008006" key="3">
    <source>
        <dbReference type="Google" id="ProtNLM"/>
    </source>
</evidence>
<accession>A0A444PXL2</accession>
<comment type="caution">
    <text evidence="1">The sequence shown here is derived from an EMBL/GenBank/DDBJ whole genome shotgun (WGS) entry which is preliminary data.</text>
</comment>
<dbReference type="EMBL" id="RZNB01000001">
    <property type="protein sequence ID" value="RWZ52622.1"/>
    <property type="molecule type" value="Genomic_DNA"/>
</dbReference>
<evidence type="ECO:0000313" key="1">
    <source>
        <dbReference type="EMBL" id="RWZ52622.1"/>
    </source>
</evidence>
<dbReference type="OrthoDB" id="34459at2"/>
<reference evidence="1 2" key="1">
    <citation type="submission" date="2018-12" db="EMBL/GenBank/DDBJ databases">
        <authorList>
            <person name="Li F."/>
        </authorList>
    </citation>
    <scope>NUCLEOTIDE SEQUENCE [LARGE SCALE GENOMIC DNA]</scope>
    <source>
        <strain evidence="1 2">11W25H-1</strain>
    </source>
</reference>
<dbReference type="Proteomes" id="UP000288547">
    <property type="component" value="Unassembled WGS sequence"/>
</dbReference>
<keyword evidence="2" id="KW-1185">Reference proteome</keyword>
<protein>
    <recommendedName>
        <fullName evidence="3">Biopolymer transporter Tol</fullName>
    </recommendedName>
</protein>
<gene>
    <name evidence="1" type="ORF">ELQ90_01335</name>
</gene>
<name>A0A444PXL2_9MICO</name>
<evidence type="ECO:0000313" key="2">
    <source>
        <dbReference type="Proteomes" id="UP000288547"/>
    </source>
</evidence>
<proteinExistence type="predicted"/>